<dbReference type="PANTHER" id="PTHR43434">
    <property type="entry name" value="PHOSPHOGLYCOLATE PHOSPHATASE"/>
    <property type="match status" value="1"/>
</dbReference>
<dbReference type="KEGG" id="trs:Terro_1819"/>
<evidence type="ECO:0000313" key="6">
    <source>
        <dbReference type="Proteomes" id="UP000006056"/>
    </source>
</evidence>
<evidence type="ECO:0000313" key="5">
    <source>
        <dbReference type="EMBL" id="AFL88112.1"/>
    </source>
</evidence>
<sequence>MPDSILAGGLNCDLLVFDLDGTLIDSQRDLSNSVNATLAHLQRPELHDTRIAEFIGDGAAMLVRRSLEATGGVSDALMAVALPYFLDYYRAHNLDYTYVYHGVIAELNRLREIAPDLPMAILTNKPFRPSRVICDGLGLSPFFFQNYGSDSFPLKKPDPFGMHALIAEASALLGRQVTAARTVLVGDSHVDVETARNAGALCLGCSYGLAPERLREAKPDHIVDTPTEWISGIRRLLP</sequence>
<dbReference type="SFLD" id="SFLDS00003">
    <property type="entry name" value="Haloacid_Dehalogenase"/>
    <property type="match status" value="1"/>
</dbReference>
<name>I3ZFU4_TERRK</name>
<evidence type="ECO:0000256" key="1">
    <source>
        <dbReference type="ARBA" id="ARBA00000830"/>
    </source>
</evidence>
<organism evidence="5 6">
    <name type="scientific">Terriglobus roseus (strain DSM 18391 / NRRL B-41598 / KBS 63)</name>
    <dbReference type="NCBI Taxonomy" id="926566"/>
    <lineage>
        <taxon>Bacteria</taxon>
        <taxon>Pseudomonadati</taxon>
        <taxon>Acidobacteriota</taxon>
        <taxon>Terriglobia</taxon>
        <taxon>Terriglobales</taxon>
        <taxon>Acidobacteriaceae</taxon>
        <taxon>Terriglobus</taxon>
    </lineage>
</organism>
<dbReference type="SUPFAM" id="SSF56784">
    <property type="entry name" value="HAD-like"/>
    <property type="match status" value="1"/>
</dbReference>
<dbReference type="GO" id="GO:0008967">
    <property type="term" value="F:phosphoglycolate phosphatase activity"/>
    <property type="evidence" value="ECO:0007669"/>
    <property type="project" value="UniProtKB-EC"/>
</dbReference>
<evidence type="ECO:0000256" key="3">
    <source>
        <dbReference type="ARBA" id="ARBA00006171"/>
    </source>
</evidence>
<comment type="catalytic activity">
    <reaction evidence="1">
        <text>2-phosphoglycolate + H2O = glycolate + phosphate</text>
        <dbReference type="Rhea" id="RHEA:14369"/>
        <dbReference type="ChEBI" id="CHEBI:15377"/>
        <dbReference type="ChEBI" id="CHEBI:29805"/>
        <dbReference type="ChEBI" id="CHEBI:43474"/>
        <dbReference type="ChEBI" id="CHEBI:58033"/>
        <dbReference type="EC" id="3.1.3.18"/>
    </reaction>
</comment>
<dbReference type="InterPro" id="IPR023214">
    <property type="entry name" value="HAD_sf"/>
</dbReference>
<dbReference type="Gene3D" id="1.10.150.240">
    <property type="entry name" value="Putative phosphatase, domain 2"/>
    <property type="match status" value="1"/>
</dbReference>
<protein>
    <recommendedName>
        <fullName evidence="4">phosphoglycolate phosphatase</fullName>
        <ecNumber evidence="4">3.1.3.18</ecNumber>
    </recommendedName>
</protein>
<dbReference type="GO" id="GO:0005829">
    <property type="term" value="C:cytosol"/>
    <property type="evidence" value="ECO:0007669"/>
    <property type="project" value="TreeGrafter"/>
</dbReference>
<dbReference type="PANTHER" id="PTHR43434:SF1">
    <property type="entry name" value="PHOSPHOGLYCOLATE PHOSPHATASE"/>
    <property type="match status" value="1"/>
</dbReference>
<dbReference type="HOGENOM" id="CLU_045011_19_1_0"/>
<dbReference type="InterPro" id="IPR041492">
    <property type="entry name" value="HAD_2"/>
</dbReference>
<dbReference type="EMBL" id="CP003379">
    <property type="protein sequence ID" value="AFL88112.1"/>
    <property type="molecule type" value="Genomic_DNA"/>
</dbReference>
<dbReference type="InterPro" id="IPR050155">
    <property type="entry name" value="HAD-like_hydrolase_sf"/>
</dbReference>
<dbReference type="STRING" id="926566.Terro_1819"/>
<accession>I3ZFU4</accession>
<dbReference type="PATRIC" id="fig|926566.3.peg.1796"/>
<gene>
    <name evidence="5" type="ordered locus">Terro_1819</name>
</gene>
<proteinExistence type="inferred from homology"/>
<reference evidence="5 6" key="1">
    <citation type="submission" date="2012-06" db="EMBL/GenBank/DDBJ databases">
        <title>Complete genome of Terriglobus roseus DSM 18391.</title>
        <authorList>
            <consortium name="US DOE Joint Genome Institute (JGI-PGF)"/>
            <person name="Lucas S."/>
            <person name="Copeland A."/>
            <person name="Lapidus A."/>
            <person name="Glavina del Rio T."/>
            <person name="Dalin E."/>
            <person name="Tice H."/>
            <person name="Bruce D."/>
            <person name="Goodwin L."/>
            <person name="Pitluck S."/>
            <person name="Peters L."/>
            <person name="Mikhailova N."/>
            <person name="Munk A.C.C."/>
            <person name="Kyrpides N."/>
            <person name="Mavromatis K."/>
            <person name="Ivanova N."/>
            <person name="Brettin T."/>
            <person name="Detter J.C."/>
            <person name="Han C."/>
            <person name="Larimer F."/>
            <person name="Land M."/>
            <person name="Hauser L."/>
            <person name="Markowitz V."/>
            <person name="Cheng J.-F."/>
            <person name="Hugenholtz P."/>
            <person name="Woyke T."/>
            <person name="Wu D."/>
            <person name="Brambilla E."/>
            <person name="Klenk H.-P."/>
            <person name="Eisen J.A."/>
        </authorList>
    </citation>
    <scope>NUCLEOTIDE SEQUENCE [LARGE SCALE GENOMIC DNA]</scope>
    <source>
        <strain evidence="6">DSM 18391 / NRRL B-41598 / KBS 63</strain>
    </source>
</reference>
<dbReference type="EC" id="3.1.3.18" evidence="4"/>
<dbReference type="Proteomes" id="UP000006056">
    <property type="component" value="Chromosome"/>
</dbReference>
<evidence type="ECO:0000256" key="2">
    <source>
        <dbReference type="ARBA" id="ARBA00004818"/>
    </source>
</evidence>
<dbReference type="GO" id="GO:0006281">
    <property type="term" value="P:DNA repair"/>
    <property type="evidence" value="ECO:0007669"/>
    <property type="project" value="TreeGrafter"/>
</dbReference>
<comment type="pathway">
    <text evidence="2">Organic acid metabolism; glycolate biosynthesis; glycolate from 2-phosphoglycolate: step 1/1.</text>
</comment>
<dbReference type="OrthoDB" id="9807630at2"/>
<dbReference type="SFLD" id="SFLDG01129">
    <property type="entry name" value="C1.5:_HAD__Beta-PGM__Phosphata"/>
    <property type="match status" value="1"/>
</dbReference>
<keyword evidence="6" id="KW-1185">Reference proteome</keyword>
<dbReference type="Gene3D" id="3.40.50.1000">
    <property type="entry name" value="HAD superfamily/HAD-like"/>
    <property type="match status" value="1"/>
</dbReference>
<dbReference type="eggNOG" id="COG0546">
    <property type="taxonomic scope" value="Bacteria"/>
</dbReference>
<dbReference type="Pfam" id="PF13419">
    <property type="entry name" value="HAD_2"/>
    <property type="match status" value="1"/>
</dbReference>
<dbReference type="InterPro" id="IPR023198">
    <property type="entry name" value="PGP-like_dom2"/>
</dbReference>
<dbReference type="AlphaFoldDB" id="I3ZFU4"/>
<evidence type="ECO:0000256" key="4">
    <source>
        <dbReference type="ARBA" id="ARBA00013078"/>
    </source>
</evidence>
<dbReference type="RefSeq" id="WP_014785681.1">
    <property type="nucleotide sequence ID" value="NC_018014.1"/>
</dbReference>
<comment type="similarity">
    <text evidence="3">Belongs to the HAD-like hydrolase superfamily. CbbY/CbbZ/Gph/YieH family.</text>
</comment>
<dbReference type="InterPro" id="IPR036412">
    <property type="entry name" value="HAD-like_sf"/>
</dbReference>